<dbReference type="AlphaFoldDB" id="A0A4W5R2E5"/>
<evidence type="ECO:0000313" key="1">
    <source>
        <dbReference type="Ensembl" id="ENSHHUP00000080113.1"/>
    </source>
</evidence>
<dbReference type="PANTHER" id="PTHR46723">
    <property type="entry name" value="LEUCINE-RICH REPEAT AND IQ DOMAIN-CONTAINING PROTEIN 3"/>
    <property type="match status" value="1"/>
</dbReference>
<evidence type="ECO:0000313" key="2">
    <source>
        <dbReference type="Proteomes" id="UP000314982"/>
    </source>
</evidence>
<name>A0A4W5R2E5_9TELE</name>
<sequence>MTTRETHLACSLPLQSQTFEGVHINCSSLLLKNLDNRECCRSFRVCILVDNFIAKIDSLIACLLHLHDNNMGTRKNIEDLSGCPNLTALTLYDKPPVLKGLRITLISDEEIIENWKLIKGCIEDRPFSPTTYIASPAY</sequence>
<organism evidence="1 2">
    <name type="scientific">Hucho hucho</name>
    <name type="common">huchen</name>
    <dbReference type="NCBI Taxonomy" id="62062"/>
    <lineage>
        <taxon>Eukaryota</taxon>
        <taxon>Metazoa</taxon>
        <taxon>Chordata</taxon>
        <taxon>Craniata</taxon>
        <taxon>Vertebrata</taxon>
        <taxon>Euteleostomi</taxon>
        <taxon>Actinopterygii</taxon>
        <taxon>Neopterygii</taxon>
        <taxon>Teleostei</taxon>
        <taxon>Protacanthopterygii</taxon>
        <taxon>Salmoniformes</taxon>
        <taxon>Salmonidae</taxon>
        <taxon>Salmoninae</taxon>
        <taxon>Hucho</taxon>
    </lineage>
</organism>
<dbReference type="Ensembl" id="ENSHHUT00000082681.1">
    <property type="protein sequence ID" value="ENSHHUP00000080113.1"/>
    <property type="gene ID" value="ENSHHUG00000046670.1"/>
</dbReference>
<protein>
    <submittedName>
        <fullName evidence="1">Uncharacterized protein</fullName>
    </submittedName>
</protein>
<dbReference type="InterPro" id="IPR052859">
    <property type="entry name" value="LRR-IQ_domain_protein"/>
</dbReference>
<dbReference type="PANTHER" id="PTHR46723:SF1">
    <property type="entry name" value="LEUCINE-RICH REPEAT AND IQ DOMAIN-CONTAINING PROTEIN 3"/>
    <property type="match status" value="1"/>
</dbReference>
<dbReference type="GeneTree" id="ENSGT01010000229453"/>
<dbReference type="Proteomes" id="UP000314982">
    <property type="component" value="Unassembled WGS sequence"/>
</dbReference>
<accession>A0A4W5R2E5</accession>
<proteinExistence type="predicted"/>
<dbReference type="STRING" id="62062.ENSHHUP00000080113"/>
<keyword evidence="2" id="KW-1185">Reference proteome</keyword>
<reference evidence="2" key="1">
    <citation type="submission" date="2018-06" db="EMBL/GenBank/DDBJ databases">
        <title>Genome assembly of Danube salmon.</title>
        <authorList>
            <person name="Macqueen D.J."/>
            <person name="Gundappa M.K."/>
        </authorList>
    </citation>
    <scope>NUCLEOTIDE SEQUENCE [LARGE SCALE GENOMIC DNA]</scope>
</reference>
<reference evidence="1" key="3">
    <citation type="submission" date="2025-09" db="UniProtKB">
        <authorList>
            <consortium name="Ensembl"/>
        </authorList>
    </citation>
    <scope>IDENTIFICATION</scope>
</reference>
<dbReference type="SUPFAM" id="SSF52058">
    <property type="entry name" value="L domain-like"/>
    <property type="match status" value="1"/>
</dbReference>
<reference evidence="1" key="2">
    <citation type="submission" date="2025-08" db="UniProtKB">
        <authorList>
            <consortium name="Ensembl"/>
        </authorList>
    </citation>
    <scope>IDENTIFICATION</scope>
</reference>